<dbReference type="AlphaFoldDB" id="F9UAV7"/>
<feature type="region of interest" description="Disordered" evidence="1">
    <location>
        <begin position="1"/>
        <end position="42"/>
    </location>
</feature>
<organism evidence="2 3">
    <name type="scientific">Thiocapsa marina 5811</name>
    <dbReference type="NCBI Taxonomy" id="768671"/>
    <lineage>
        <taxon>Bacteria</taxon>
        <taxon>Pseudomonadati</taxon>
        <taxon>Pseudomonadota</taxon>
        <taxon>Gammaproteobacteria</taxon>
        <taxon>Chromatiales</taxon>
        <taxon>Chromatiaceae</taxon>
        <taxon>Thiocapsa</taxon>
    </lineage>
</organism>
<sequence>MLRFATPQRSHRRRKAQARAGGPGSDIQGGGGGSSSFDERLSFPAKNNAATATAMSSIKNTAIREAARFIVRVDPPGWARARVPGLEP</sequence>
<accession>F9UAV7</accession>
<proteinExistence type="predicted"/>
<name>F9UAV7_9GAMM</name>
<keyword evidence="3" id="KW-1185">Reference proteome</keyword>
<evidence type="ECO:0000313" key="2">
    <source>
        <dbReference type="EMBL" id="EGV18575.1"/>
    </source>
</evidence>
<protein>
    <submittedName>
        <fullName evidence="2">Uncharacterized protein</fullName>
    </submittedName>
</protein>
<feature type="compositionally biased region" description="Gly residues" evidence="1">
    <location>
        <begin position="21"/>
        <end position="34"/>
    </location>
</feature>
<evidence type="ECO:0000313" key="3">
    <source>
        <dbReference type="Proteomes" id="UP000005459"/>
    </source>
</evidence>
<dbReference type="Proteomes" id="UP000005459">
    <property type="component" value="Unassembled WGS sequence"/>
</dbReference>
<reference evidence="2 3" key="1">
    <citation type="submission" date="2011-06" db="EMBL/GenBank/DDBJ databases">
        <title>The draft genome of Thiocapsa marina 5811.</title>
        <authorList>
            <consortium name="US DOE Joint Genome Institute (JGI-PGF)"/>
            <person name="Lucas S."/>
            <person name="Han J."/>
            <person name="Cheng J.-F."/>
            <person name="Goodwin L."/>
            <person name="Pitluck S."/>
            <person name="Peters L."/>
            <person name="Land M.L."/>
            <person name="Hauser L."/>
            <person name="Vogl K."/>
            <person name="Liu Z."/>
            <person name="Imhoff J."/>
            <person name="Thiel V."/>
            <person name="Frigaard N.-U."/>
            <person name="Bryant D."/>
            <person name="Woyke T.J."/>
        </authorList>
    </citation>
    <scope>NUCLEOTIDE SEQUENCE [LARGE SCALE GENOMIC DNA]</scope>
    <source>
        <strain evidence="2 3">5811</strain>
    </source>
</reference>
<dbReference type="EMBL" id="AFWV01000006">
    <property type="protein sequence ID" value="EGV18575.1"/>
    <property type="molecule type" value="Genomic_DNA"/>
</dbReference>
<gene>
    <name evidence="2" type="ORF">ThimaDRAFT_1993</name>
</gene>
<evidence type="ECO:0000256" key="1">
    <source>
        <dbReference type="SAM" id="MobiDB-lite"/>
    </source>
</evidence>
<dbReference type="STRING" id="768671.ThimaDRAFT_1993"/>